<dbReference type="InterPro" id="IPR032740">
    <property type="entry name" value="GxDLY"/>
</dbReference>
<dbReference type="Pfam" id="PF14606">
    <property type="entry name" value="Lipase_GDSL_3"/>
    <property type="match status" value="1"/>
</dbReference>
<evidence type="ECO:0000313" key="3">
    <source>
        <dbReference type="EMBL" id="MBP2019301.1"/>
    </source>
</evidence>
<accession>A0ABS4JUT7</accession>
<dbReference type="Gene3D" id="3.40.50.1110">
    <property type="entry name" value="SGNH hydrolase"/>
    <property type="match status" value="1"/>
</dbReference>
<dbReference type="Pfam" id="PF14607">
    <property type="entry name" value="GxDLY"/>
    <property type="match status" value="1"/>
</dbReference>
<evidence type="ECO:0000259" key="2">
    <source>
        <dbReference type="Pfam" id="PF14607"/>
    </source>
</evidence>
<feature type="domain" description="SGNH hydrolase-type esterase N-terminal" evidence="2">
    <location>
        <begin position="1"/>
        <end position="146"/>
    </location>
</feature>
<dbReference type="InterPro" id="IPR013830">
    <property type="entry name" value="SGNH_hydro"/>
</dbReference>
<evidence type="ECO:0000313" key="4">
    <source>
        <dbReference type="Proteomes" id="UP001519289"/>
    </source>
</evidence>
<dbReference type="Gene3D" id="2.60.120.260">
    <property type="entry name" value="Galactose-binding domain-like"/>
    <property type="match status" value="1"/>
</dbReference>
<gene>
    <name evidence="3" type="ORF">J2Z79_002728</name>
</gene>
<protein>
    <submittedName>
        <fullName evidence="3">Lysophospholipase L1-like esterase</fullName>
    </submittedName>
</protein>
<dbReference type="RefSeq" id="WP_209467418.1">
    <property type="nucleotide sequence ID" value="NZ_JAGGLG010000026.1"/>
</dbReference>
<comment type="caution">
    <text evidence="3">The sequence shown here is derived from an EMBL/GenBank/DDBJ whole genome shotgun (WGS) entry which is preliminary data.</text>
</comment>
<keyword evidence="4" id="KW-1185">Reference proteome</keyword>
<name>A0ABS4JUT7_9FIRM</name>
<dbReference type="SUPFAM" id="SSF52266">
    <property type="entry name" value="SGNH hydrolase"/>
    <property type="match status" value="1"/>
</dbReference>
<dbReference type="EMBL" id="JAGGLG010000026">
    <property type="protein sequence ID" value="MBP2019301.1"/>
    <property type="molecule type" value="Genomic_DNA"/>
</dbReference>
<feature type="domain" description="SGNH hydrolase-type esterase" evidence="1">
    <location>
        <begin position="158"/>
        <end position="336"/>
    </location>
</feature>
<sequence length="340" mass="38129">MTWIAASEPPLQVAGLPWMAENGGRFLRLPERARAQVRPEIWWLARMPSGGQVRFRSDTTSMRLRVSHTEHVHMWNMPRTGHSGIDLYVGGPGVQRYWTSTTPLGESPTYESQLFAGLAPEMREFTLYLPTYNDLTALQIELSPGARVEPPSPFALDRPVVFYGSSITQGGCASRPGNGYVNTLGRLLNVEVVNQGYSGNGLGEPEVAALLAELDPACYVLDFHCNVETAEGLEQVYYPFYRILREAHPTVPIVMVSMLELPQEFYRPEVREKRLGQTRVIREAYGRAIREGDDQLTFVDGSWLLDAETEGAYVDGVHPTDLGFARMARRLKPILRSVLF</sequence>
<organism evidence="3 4">
    <name type="scientific">Symbiobacterium terraclitae</name>
    <dbReference type="NCBI Taxonomy" id="557451"/>
    <lineage>
        <taxon>Bacteria</taxon>
        <taxon>Bacillati</taxon>
        <taxon>Bacillota</taxon>
        <taxon>Clostridia</taxon>
        <taxon>Eubacteriales</taxon>
        <taxon>Symbiobacteriaceae</taxon>
        <taxon>Symbiobacterium</taxon>
    </lineage>
</organism>
<dbReference type="Proteomes" id="UP001519289">
    <property type="component" value="Unassembled WGS sequence"/>
</dbReference>
<evidence type="ECO:0000259" key="1">
    <source>
        <dbReference type="Pfam" id="PF14606"/>
    </source>
</evidence>
<reference evidence="3 4" key="1">
    <citation type="submission" date="2021-03" db="EMBL/GenBank/DDBJ databases">
        <title>Genomic Encyclopedia of Type Strains, Phase IV (KMG-IV): sequencing the most valuable type-strain genomes for metagenomic binning, comparative biology and taxonomic classification.</title>
        <authorList>
            <person name="Goeker M."/>
        </authorList>
    </citation>
    <scope>NUCLEOTIDE SEQUENCE [LARGE SCALE GENOMIC DNA]</scope>
    <source>
        <strain evidence="3 4">DSM 27138</strain>
    </source>
</reference>
<proteinExistence type="predicted"/>
<dbReference type="InterPro" id="IPR036514">
    <property type="entry name" value="SGNH_hydro_sf"/>
</dbReference>